<dbReference type="SUPFAM" id="SSF55031">
    <property type="entry name" value="Bacterial exopeptidase dimerisation domain"/>
    <property type="match status" value="1"/>
</dbReference>
<sequence length="1181" mass="130533">MASRGATLRSGRAPRSHAAARDVPTTGSDWDPPASRGDDPKQEALPTGMEEGGARGRDDHRGNNPNNTGSAAAAARRARRSLSLNSLNRYMVDTEINSVYRSSVNDAQTVVTETKELITSLMDRLSRIENAINMNGSIFEVSRAPEDSDNSHGREESQEITIDNDYLQIQEMERKLTEMKKAYTRRYQSIEVQPKTERRGISTTPMSHDVEDLITQAARQQTQARRTEAIKPSNQLPAESLLGQLLANPKGNSGKEHAELSARALGPLDTEGHIINPARFKPLPPTAPDKYHGDADFMKFYKYITQCDRFCKEAALPPQDQVVKCADYLAGKAYKFYSTMVSISVDSWDRRRFFTELYNYCFPPDYRLKQRKKLEKFSQGSMTVAEYAAELLILFRIVGKSTPSQRVDRLWNGLKPELQSALWKEGLDYEQNTWDEVIRIATRYEVAHEIERNQRQYIKYNKQYYVSGKYDYKTHDNNYGVNNDDEPSDSDHGQLSSGGTDDDSDQDKEDKVLALPQDSNVKASGYIRNAQIKCYRCGKTGHIGRHCRNVRRNISSTYNESPSVSNRDRALDSNSENEHHGATDQTASGLGSYFMEVEVAMCDIADTGLNTDIYSYSDHSAIDTTASQGTNVELSELHVNQILVSEDLEGGWTQLAQTVTAQLQDEDVDLKPEKIATSLFDADSLVKQGIECQKSCPIEFTHESGDISHSFGMPGGQVIELRLPPLPINIPAEAKFDSIQARRSTANNMSHGAAQASPPPVVWRPDDNQRPAPSHPGSSEIYRPDILQTIEKRIAELDKELRELSLDVHAHPELGFEEIHAHDVYTSFLEKHGFEMTRNFHLKTAWQAVFQHGSGGRVVGINSEMDALPGIGHACGHNLIGISGVAVACAIKAAMEKHDISGKIILLGTPAEEGGGGKVILLDKGAYKEMDICLMSHPAPGPVGSVSLSGSLAIQQITAEYRGHTAHAALSPWEGKNALDAAVLAYTNVSALRQQLKPTVRVHGIFEGKDWAVNIIPDYAKYKCLVRAPTLKELKVAVAKVLPCFKAAALATGCEVTIESPMTLTEIRQNRALGSEVANVVVNKYGAIDYEWGIKSASTDFGNITYALPSLHPGFAIPTVINGGNHTRDFAASAATMEAHYATLDVSKALAAAGVRVLTDEEFFKEVRRTFEEDMKEYNSD</sequence>
<feature type="region of interest" description="Disordered" evidence="4">
    <location>
        <begin position="557"/>
        <end position="587"/>
    </location>
</feature>
<dbReference type="GO" id="GO:0003676">
    <property type="term" value="F:nucleic acid binding"/>
    <property type="evidence" value="ECO:0007669"/>
    <property type="project" value="InterPro"/>
</dbReference>
<dbReference type="FunFam" id="3.30.70.360:FF:000004">
    <property type="entry name" value="Peptidase M20 domain-containing protein 2"/>
    <property type="match status" value="1"/>
</dbReference>
<organism evidence="6">
    <name type="scientific">Psilocybe cubensis</name>
    <name type="common">Psychedelic mushroom</name>
    <name type="synonym">Stropharia cubensis</name>
    <dbReference type="NCBI Taxonomy" id="181762"/>
    <lineage>
        <taxon>Eukaryota</taxon>
        <taxon>Fungi</taxon>
        <taxon>Dikarya</taxon>
        <taxon>Basidiomycota</taxon>
        <taxon>Agaricomycotina</taxon>
        <taxon>Agaricomycetes</taxon>
        <taxon>Agaricomycetidae</taxon>
        <taxon>Agaricales</taxon>
        <taxon>Agaricineae</taxon>
        <taxon>Strophariaceae</taxon>
        <taxon>Psilocybe</taxon>
    </lineage>
</organism>
<dbReference type="InterPro" id="IPR036264">
    <property type="entry name" value="Bact_exopeptidase_dim_dom"/>
</dbReference>
<protein>
    <recommendedName>
        <fullName evidence="5">CCHC-type domain-containing protein</fullName>
    </recommendedName>
</protein>
<feature type="domain" description="CCHC-type" evidence="5">
    <location>
        <begin position="533"/>
        <end position="549"/>
    </location>
</feature>
<feature type="region of interest" description="Disordered" evidence="4">
    <location>
        <begin position="1"/>
        <end position="77"/>
    </location>
</feature>
<comment type="similarity">
    <text evidence="1">Belongs to the peptidase M20A family.</text>
</comment>
<dbReference type="OrthoDB" id="6119954at2759"/>
<dbReference type="Gene3D" id="3.30.70.360">
    <property type="match status" value="1"/>
</dbReference>
<evidence type="ECO:0000259" key="5">
    <source>
        <dbReference type="PROSITE" id="PS50158"/>
    </source>
</evidence>
<dbReference type="PROSITE" id="PS50158">
    <property type="entry name" value="ZF_CCHC"/>
    <property type="match status" value="1"/>
</dbReference>
<name>A0A8H7XXW5_PSICU</name>
<feature type="compositionally biased region" description="Basic and acidic residues" evidence="4">
    <location>
        <begin position="566"/>
        <end position="582"/>
    </location>
</feature>
<accession>A0A8H7XXW5</accession>
<evidence type="ECO:0000256" key="3">
    <source>
        <dbReference type="PROSITE-ProRule" id="PRU00047"/>
    </source>
</evidence>
<proteinExistence type="inferred from homology"/>
<evidence type="ECO:0000256" key="4">
    <source>
        <dbReference type="SAM" id="MobiDB-lite"/>
    </source>
</evidence>
<dbReference type="InterPro" id="IPR052030">
    <property type="entry name" value="Peptidase_M20/M20A_hydrolases"/>
</dbReference>
<evidence type="ECO:0000256" key="1">
    <source>
        <dbReference type="ARBA" id="ARBA00006247"/>
    </source>
</evidence>
<feature type="region of interest" description="Disordered" evidence="4">
    <location>
        <begin position="476"/>
        <end position="517"/>
    </location>
</feature>
<dbReference type="Pfam" id="PF01546">
    <property type="entry name" value="Peptidase_M20"/>
    <property type="match status" value="1"/>
</dbReference>
<dbReference type="InterPro" id="IPR011650">
    <property type="entry name" value="Peptidase_M20_dimer"/>
</dbReference>
<feature type="region of interest" description="Disordered" evidence="4">
    <location>
        <begin position="745"/>
        <end position="783"/>
    </location>
</feature>
<dbReference type="GO" id="GO:0016805">
    <property type="term" value="F:dipeptidase activity"/>
    <property type="evidence" value="ECO:0007669"/>
    <property type="project" value="TreeGrafter"/>
</dbReference>
<keyword evidence="2" id="KW-0507">mRNA processing</keyword>
<dbReference type="EMBL" id="JAFIQS010000007">
    <property type="protein sequence ID" value="KAG5167625.1"/>
    <property type="molecule type" value="Genomic_DNA"/>
</dbReference>
<keyword evidence="3" id="KW-0862">Zinc</keyword>
<dbReference type="Gene3D" id="3.40.630.10">
    <property type="entry name" value="Zn peptidases"/>
    <property type="match status" value="1"/>
</dbReference>
<keyword evidence="3" id="KW-0479">Metal-binding</keyword>
<dbReference type="SUPFAM" id="SSF57756">
    <property type="entry name" value="Retrovirus zinc finger-like domains"/>
    <property type="match status" value="1"/>
</dbReference>
<dbReference type="InterPro" id="IPR036875">
    <property type="entry name" value="Znf_CCHC_sf"/>
</dbReference>
<dbReference type="NCBIfam" id="TIGR01891">
    <property type="entry name" value="amidohydrolases"/>
    <property type="match status" value="1"/>
</dbReference>
<feature type="compositionally biased region" description="Basic and acidic residues" evidence="4">
    <location>
        <begin position="52"/>
        <end position="62"/>
    </location>
</feature>
<dbReference type="AlphaFoldDB" id="A0A8H7XXW5"/>
<reference evidence="6" key="1">
    <citation type="submission" date="2021-02" db="EMBL/GenBank/DDBJ databases">
        <title>Psilocybe cubensis genome.</title>
        <authorList>
            <person name="Mckernan K.J."/>
            <person name="Crawford S."/>
            <person name="Trippe A."/>
            <person name="Kane L.T."/>
            <person name="Mclaughlin S."/>
        </authorList>
    </citation>
    <scope>NUCLEOTIDE SEQUENCE [LARGE SCALE GENOMIC DNA]</scope>
    <source>
        <strain evidence="6">MGC-MH-2018</strain>
    </source>
</reference>
<dbReference type="CDD" id="cd05672">
    <property type="entry name" value="M20_ACY1L2-like"/>
    <property type="match status" value="1"/>
</dbReference>
<gene>
    <name evidence="6" type="ORF">JR316_007976</name>
</gene>
<evidence type="ECO:0000313" key="6">
    <source>
        <dbReference type="EMBL" id="KAG5167625.1"/>
    </source>
</evidence>
<keyword evidence="3" id="KW-0863">Zinc-finger</keyword>
<dbReference type="PANTHER" id="PTHR30575">
    <property type="entry name" value="PEPTIDASE M20"/>
    <property type="match status" value="1"/>
</dbReference>
<dbReference type="InterPro" id="IPR017439">
    <property type="entry name" value="Amidohydrolase"/>
</dbReference>
<comment type="caution">
    <text evidence="6">The sequence shown here is derived from an EMBL/GenBank/DDBJ whole genome shotgun (WGS) entry which is preliminary data.</text>
</comment>
<evidence type="ECO:0000256" key="2">
    <source>
        <dbReference type="ARBA" id="ARBA00022664"/>
    </source>
</evidence>
<dbReference type="SUPFAM" id="SSF53187">
    <property type="entry name" value="Zn-dependent exopeptidases"/>
    <property type="match status" value="1"/>
</dbReference>
<dbReference type="InterPro" id="IPR002933">
    <property type="entry name" value="Peptidase_M20"/>
</dbReference>
<dbReference type="GO" id="GO:0008270">
    <property type="term" value="F:zinc ion binding"/>
    <property type="evidence" value="ECO:0007669"/>
    <property type="project" value="UniProtKB-KW"/>
</dbReference>
<dbReference type="InterPro" id="IPR001878">
    <property type="entry name" value="Znf_CCHC"/>
</dbReference>
<dbReference type="GO" id="GO:0006397">
    <property type="term" value="P:mRNA processing"/>
    <property type="evidence" value="ECO:0007669"/>
    <property type="project" value="UniProtKB-KW"/>
</dbReference>
<dbReference type="SMART" id="SM00343">
    <property type="entry name" value="ZnF_C2HC"/>
    <property type="match status" value="1"/>
</dbReference>
<dbReference type="Gene3D" id="4.10.60.10">
    <property type="entry name" value="Zinc finger, CCHC-type"/>
    <property type="match status" value="1"/>
</dbReference>
<dbReference type="PANTHER" id="PTHR30575:SF0">
    <property type="entry name" value="XAA-ARG DIPEPTIDASE"/>
    <property type="match status" value="1"/>
</dbReference>
<dbReference type="Pfam" id="PF07687">
    <property type="entry name" value="M20_dimer"/>
    <property type="match status" value="1"/>
</dbReference>